<protein>
    <submittedName>
        <fullName evidence="2">Uncharacterized protein</fullName>
    </submittedName>
</protein>
<gene>
    <name evidence="2" type="ORF">EX30DRAFT_228382</name>
</gene>
<dbReference type="AlphaFoldDB" id="A0A4S2MIV7"/>
<keyword evidence="1" id="KW-0812">Transmembrane</keyword>
<keyword evidence="1" id="KW-0472">Membrane</keyword>
<dbReference type="Proteomes" id="UP000298138">
    <property type="component" value="Unassembled WGS sequence"/>
</dbReference>
<sequence length="67" mass="7468">MYNRGGGVKGLIIAMPHAGAAGVNSVGVCIRRVHTLYTHSFIPKTIFFAAWALFFWTVENHFLDPDF</sequence>
<keyword evidence="3" id="KW-1185">Reference proteome</keyword>
<evidence type="ECO:0000256" key="1">
    <source>
        <dbReference type="SAM" id="Phobius"/>
    </source>
</evidence>
<organism evidence="2 3">
    <name type="scientific">Ascodesmis nigricans</name>
    <dbReference type="NCBI Taxonomy" id="341454"/>
    <lineage>
        <taxon>Eukaryota</taxon>
        <taxon>Fungi</taxon>
        <taxon>Dikarya</taxon>
        <taxon>Ascomycota</taxon>
        <taxon>Pezizomycotina</taxon>
        <taxon>Pezizomycetes</taxon>
        <taxon>Pezizales</taxon>
        <taxon>Ascodesmidaceae</taxon>
        <taxon>Ascodesmis</taxon>
    </lineage>
</organism>
<evidence type="ECO:0000313" key="2">
    <source>
        <dbReference type="EMBL" id="TGZ76743.1"/>
    </source>
</evidence>
<accession>A0A4S2MIV7</accession>
<feature type="transmembrane region" description="Helical" evidence="1">
    <location>
        <begin position="41"/>
        <end position="58"/>
    </location>
</feature>
<keyword evidence="1" id="KW-1133">Transmembrane helix</keyword>
<reference evidence="2 3" key="1">
    <citation type="submission" date="2019-04" db="EMBL/GenBank/DDBJ databases">
        <title>Comparative genomics and transcriptomics to analyze fruiting body development in filamentous ascomycetes.</title>
        <authorList>
            <consortium name="DOE Joint Genome Institute"/>
            <person name="Lutkenhaus R."/>
            <person name="Traeger S."/>
            <person name="Breuer J."/>
            <person name="Kuo A."/>
            <person name="Lipzen A."/>
            <person name="Pangilinan J."/>
            <person name="Dilworth D."/>
            <person name="Sandor L."/>
            <person name="Poggeler S."/>
            <person name="Barry K."/>
            <person name="Grigoriev I.V."/>
            <person name="Nowrousian M."/>
        </authorList>
    </citation>
    <scope>NUCLEOTIDE SEQUENCE [LARGE SCALE GENOMIC DNA]</scope>
    <source>
        <strain evidence="2 3">CBS 389.68</strain>
    </source>
</reference>
<dbReference type="InParanoid" id="A0A4S2MIV7"/>
<proteinExistence type="predicted"/>
<evidence type="ECO:0000313" key="3">
    <source>
        <dbReference type="Proteomes" id="UP000298138"/>
    </source>
</evidence>
<dbReference type="EMBL" id="ML220167">
    <property type="protein sequence ID" value="TGZ76743.1"/>
    <property type="molecule type" value="Genomic_DNA"/>
</dbReference>
<name>A0A4S2MIV7_9PEZI</name>